<proteinExistence type="predicted"/>
<dbReference type="Gene3D" id="1.20.1250.20">
    <property type="entry name" value="MFS general substrate transporter like domains"/>
    <property type="match status" value="1"/>
</dbReference>
<dbReference type="AlphaFoldDB" id="A0A2K1QHB2"/>
<dbReference type="SUPFAM" id="SSF103473">
    <property type="entry name" value="MFS general substrate transporter"/>
    <property type="match status" value="1"/>
</dbReference>
<dbReference type="OrthoDB" id="3936150at2759"/>
<feature type="transmembrane region" description="Helical" evidence="5">
    <location>
        <begin position="413"/>
        <end position="437"/>
    </location>
</feature>
<dbReference type="GO" id="GO:0015606">
    <property type="term" value="F:spermidine transmembrane transporter activity"/>
    <property type="evidence" value="ECO:0007669"/>
    <property type="project" value="TreeGrafter"/>
</dbReference>
<name>A0A2K1QHB2_9PEZI</name>
<feature type="transmembrane region" description="Helical" evidence="5">
    <location>
        <begin position="95"/>
        <end position="116"/>
    </location>
</feature>
<feature type="transmembrane region" description="Helical" evidence="5">
    <location>
        <begin position="123"/>
        <end position="147"/>
    </location>
</feature>
<dbReference type="PANTHER" id="PTHR23502:SF182">
    <property type="entry name" value="POLYAMINE TRANSPORTER, PUTATIVE-RELATED"/>
    <property type="match status" value="1"/>
</dbReference>
<feature type="transmembrane region" description="Helical" evidence="5">
    <location>
        <begin position="312"/>
        <end position="332"/>
    </location>
</feature>
<reference evidence="7 8" key="1">
    <citation type="submission" date="2017-06" db="EMBL/GenBank/DDBJ databases">
        <title>Draft genome sequence of a variant of Elsinoe murrayae.</title>
        <authorList>
            <person name="Cheng Q."/>
        </authorList>
    </citation>
    <scope>NUCLEOTIDE SEQUENCE [LARGE SCALE GENOMIC DNA]</scope>
    <source>
        <strain evidence="7 8">CQ-2017a</strain>
    </source>
</reference>
<dbReference type="GO" id="GO:0042908">
    <property type="term" value="P:xenobiotic transport"/>
    <property type="evidence" value="ECO:0007669"/>
    <property type="project" value="UniProtKB-ARBA"/>
</dbReference>
<dbReference type="InterPro" id="IPR011701">
    <property type="entry name" value="MFS"/>
</dbReference>
<dbReference type="CDD" id="cd17323">
    <property type="entry name" value="MFS_Tpo1_MDR_like"/>
    <property type="match status" value="1"/>
</dbReference>
<evidence type="ECO:0000313" key="8">
    <source>
        <dbReference type="Proteomes" id="UP000243797"/>
    </source>
</evidence>
<feature type="transmembrane region" description="Helical" evidence="5">
    <location>
        <begin position="60"/>
        <end position="83"/>
    </location>
</feature>
<evidence type="ECO:0000313" key="7">
    <source>
        <dbReference type="EMBL" id="PNS14299.1"/>
    </source>
</evidence>
<organism evidence="7 8">
    <name type="scientific">Sphaceloma murrayae</name>
    <dbReference type="NCBI Taxonomy" id="2082308"/>
    <lineage>
        <taxon>Eukaryota</taxon>
        <taxon>Fungi</taxon>
        <taxon>Dikarya</taxon>
        <taxon>Ascomycota</taxon>
        <taxon>Pezizomycotina</taxon>
        <taxon>Dothideomycetes</taxon>
        <taxon>Dothideomycetidae</taxon>
        <taxon>Myriangiales</taxon>
        <taxon>Elsinoaceae</taxon>
        <taxon>Sphaceloma</taxon>
    </lineage>
</organism>
<evidence type="ECO:0000256" key="4">
    <source>
        <dbReference type="ARBA" id="ARBA00023136"/>
    </source>
</evidence>
<gene>
    <name evidence="7" type="ORF">CAC42_6812</name>
</gene>
<feature type="domain" description="Major facilitator superfamily (MFS) profile" evidence="6">
    <location>
        <begin position="58"/>
        <end position="478"/>
    </location>
</feature>
<sequence length="482" mass="52840">MITPHHANPTALDQHDVEQASKLGLSSKDQPEDLVGTWDHPSNTQNPSNWSVPIKVMHTFIPCCLSFTITFATSVTVPATGILAREFEQSRTQSLLPLTLYTLGVGFGPLFIAPLSEAFGRRWIYIVTHLVFMLFILGAALCTTWAGVLACRFLAGFLGSSGVAIGAGTVAEIWQLHKAGGMAALFFILGPFMGPTLGPLAGAYVLHDHSDDWRWTQYTILILSAPIFLGLFLMSETHKSTILRGPQRLRLREFTVLMKTALIRPTKMLITEPIVASLTLYTAYAYAMIFSFFASASYVLPLYYAFSPRQTGLSFLAVAIGYTLASLLFGIFDKTLFARAAARAPNGIPAPEHRLYSALVGSVMIPASLFWYAWEARPHGSWPQLVAAGIPFGFGSFSLFLSAITYQVDVYQAGAAASALAANGTLRYTLGAVFPLFTVQLYERLGVQWAGSTFAFLSLGLLPIPWALFRWGPKLRGRERRF</sequence>
<evidence type="ECO:0000256" key="3">
    <source>
        <dbReference type="ARBA" id="ARBA00022989"/>
    </source>
</evidence>
<dbReference type="GO" id="GO:0140115">
    <property type="term" value="P:export across plasma membrane"/>
    <property type="evidence" value="ECO:0007669"/>
    <property type="project" value="UniProtKB-ARBA"/>
</dbReference>
<comment type="subcellular location">
    <subcellularLocation>
        <location evidence="1">Membrane</location>
        <topology evidence="1">Multi-pass membrane protein</topology>
    </subcellularLocation>
</comment>
<dbReference type="GO" id="GO:0005886">
    <property type="term" value="C:plasma membrane"/>
    <property type="evidence" value="ECO:0007669"/>
    <property type="project" value="TreeGrafter"/>
</dbReference>
<dbReference type="PROSITE" id="PS50850">
    <property type="entry name" value="MFS"/>
    <property type="match status" value="1"/>
</dbReference>
<keyword evidence="8" id="KW-1185">Reference proteome</keyword>
<dbReference type="EMBL" id="NKHZ01000088">
    <property type="protein sequence ID" value="PNS14299.1"/>
    <property type="molecule type" value="Genomic_DNA"/>
</dbReference>
<feature type="transmembrane region" description="Helical" evidence="5">
    <location>
        <begin position="218"/>
        <end position="234"/>
    </location>
</feature>
<dbReference type="Proteomes" id="UP000243797">
    <property type="component" value="Unassembled WGS sequence"/>
</dbReference>
<protein>
    <recommendedName>
        <fullName evidence="6">Major facilitator superfamily (MFS) profile domain-containing protein</fullName>
    </recommendedName>
</protein>
<dbReference type="PANTHER" id="PTHR23502">
    <property type="entry name" value="MAJOR FACILITATOR SUPERFAMILY"/>
    <property type="match status" value="1"/>
</dbReference>
<feature type="transmembrane region" description="Helical" evidence="5">
    <location>
        <begin position="153"/>
        <end position="171"/>
    </location>
</feature>
<accession>A0A2K1QHB2</accession>
<dbReference type="InterPro" id="IPR020846">
    <property type="entry name" value="MFS_dom"/>
</dbReference>
<feature type="transmembrane region" description="Helical" evidence="5">
    <location>
        <begin position="183"/>
        <end position="206"/>
    </location>
</feature>
<evidence type="ECO:0000256" key="2">
    <source>
        <dbReference type="ARBA" id="ARBA00022692"/>
    </source>
</evidence>
<keyword evidence="4 5" id="KW-0472">Membrane</keyword>
<keyword evidence="3 5" id="KW-1133">Transmembrane helix</keyword>
<feature type="transmembrane region" description="Helical" evidence="5">
    <location>
        <begin position="449"/>
        <end position="471"/>
    </location>
</feature>
<dbReference type="InParanoid" id="A0A2K1QHB2"/>
<evidence type="ECO:0000259" key="6">
    <source>
        <dbReference type="PROSITE" id="PS50850"/>
    </source>
</evidence>
<dbReference type="STRING" id="2082308.A0A2K1QHB2"/>
<dbReference type="PROSITE" id="PS00216">
    <property type="entry name" value="SUGAR_TRANSPORT_1"/>
    <property type="match status" value="1"/>
</dbReference>
<feature type="transmembrane region" description="Helical" evidence="5">
    <location>
        <begin position="274"/>
        <end position="300"/>
    </location>
</feature>
<dbReference type="InterPro" id="IPR005829">
    <property type="entry name" value="Sugar_transporter_CS"/>
</dbReference>
<evidence type="ECO:0000256" key="5">
    <source>
        <dbReference type="SAM" id="Phobius"/>
    </source>
</evidence>
<keyword evidence="2 5" id="KW-0812">Transmembrane</keyword>
<evidence type="ECO:0000256" key="1">
    <source>
        <dbReference type="ARBA" id="ARBA00004141"/>
    </source>
</evidence>
<feature type="transmembrane region" description="Helical" evidence="5">
    <location>
        <begin position="353"/>
        <end position="374"/>
    </location>
</feature>
<dbReference type="Pfam" id="PF07690">
    <property type="entry name" value="MFS_1"/>
    <property type="match status" value="1"/>
</dbReference>
<dbReference type="InterPro" id="IPR036259">
    <property type="entry name" value="MFS_trans_sf"/>
</dbReference>
<comment type="caution">
    <text evidence="7">The sequence shown here is derived from an EMBL/GenBank/DDBJ whole genome shotgun (WGS) entry which is preliminary data.</text>
</comment>
<feature type="transmembrane region" description="Helical" evidence="5">
    <location>
        <begin position="386"/>
        <end position="406"/>
    </location>
</feature>
<dbReference type="GO" id="GO:0000297">
    <property type="term" value="F:spermine transmembrane transporter activity"/>
    <property type="evidence" value="ECO:0007669"/>
    <property type="project" value="TreeGrafter"/>
</dbReference>